<dbReference type="AlphaFoldDB" id="A0A6J0B864"/>
<dbReference type="SUPFAM" id="SSF46938">
    <property type="entry name" value="CRAL/TRIO N-terminal domain"/>
    <property type="match status" value="1"/>
</dbReference>
<dbReference type="InParanoid" id="A0A6J0B864"/>
<accession>A0A6J0B864</accession>
<evidence type="ECO:0000259" key="1">
    <source>
        <dbReference type="PROSITE" id="PS50191"/>
    </source>
</evidence>
<dbReference type="FunCoup" id="A0A6J0B864">
    <property type="interactions" value="24"/>
</dbReference>
<dbReference type="Gene3D" id="1.20.5.1200">
    <property type="entry name" value="Alpha-tocopherol transfer"/>
    <property type="match status" value="1"/>
</dbReference>
<dbReference type="RefSeq" id="XP_046596784.1">
    <property type="nucleotide sequence ID" value="XM_046740828.1"/>
</dbReference>
<dbReference type="Pfam" id="PF00650">
    <property type="entry name" value="CRAL_TRIO"/>
    <property type="match status" value="1"/>
</dbReference>
<dbReference type="GO" id="GO:1902936">
    <property type="term" value="F:phosphatidylinositol bisphosphate binding"/>
    <property type="evidence" value="ECO:0007669"/>
    <property type="project" value="TreeGrafter"/>
</dbReference>
<dbReference type="PRINTS" id="PR00180">
    <property type="entry name" value="CRETINALDHBP"/>
</dbReference>
<dbReference type="PANTHER" id="PTHR10174">
    <property type="entry name" value="ALPHA-TOCOPHEROL TRANSFER PROTEIN-RELATED"/>
    <property type="match status" value="1"/>
</dbReference>
<protein>
    <submittedName>
        <fullName evidence="3 4">Retinol-binding protein pinta</fullName>
    </submittedName>
</protein>
<dbReference type="InterPro" id="IPR036273">
    <property type="entry name" value="CRAL/TRIO_N_dom_sf"/>
</dbReference>
<dbReference type="Gene3D" id="3.40.525.10">
    <property type="entry name" value="CRAL-TRIO lipid binding domain"/>
    <property type="match status" value="1"/>
</dbReference>
<feature type="domain" description="CRAL-TRIO" evidence="1">
    <location>
        <begin position="90"/>
        <end position="255"/>
    </location>
</feature>
<dbReference type="Gene3D" id="1.10.8.20">
    <property type="entry name" value="N-terminal domain of phosphatidylinositol transfer protein sec14p"/>
    <property type="match status" value="1"/>
</dbReference>
<dbReference type="SMART" id="SM00516">
    <property type="entry name" value="SEC14"/>
    <property type="match status" value="1"/>
</dbReference>
<dbReference type="SUPFAM" id="SSF52087">
    <property type="entry name" value="CRAL/TRIO domain"/>
    <property type="match status" value="1"/>
</dbReference>
<evidence type="ECO:0000313" key="4">
    <source>
        <dbReference type="RefSeq" id="XP_046596784.1"/>
    </source>
</evidence>
<dbReference type="PROSITE" id="PS50191">
    <property type="entry name" value="CRAL_TRIO"/>
    <property type="match status" value="1"/>
</dbReference>
<sequence length="308" mass="35309">MSIRKLPDDLNAIAKNELGEDEAKIEEHIEIITEWLKKQPHINAREDPQWIAAFLRGCKHSLEVTKQKLEAYYTIRTHLPELFADRDPKRAKISELLDLGIYLPLPATKDPSSPRIVLLRGGCYDPSKYNFLDIMRVNYMVMDLMLMEDDRSLIAGQQTILDLTGSKFEHVGQFTPATVKKAVTCFQDAYPLRTKSMHFINLPPSFDMVFNIFKLFLKEKLKNRILIHSDQNTLYEHIPKEILPSDLNGNGPSIAELTAEWKQKVQDKRDWFLEDAQFCVDESKRAGKPVSGADLFGVDGSFKKLSID</sequence>
<evidence type="ECO:0000313" key="2">
    <source>
        <dbReference type="Proteomes" id="UP000829291"/>
    </source>
</evidence>
<name>A0A6J0B864_NEOLC</name>
<gene>
    <name evidence="3 4" type="primary">LOC107216984</name>
</gene>
<organism evidence="2 3">
    <name type="scientific">Neodiprion lecontei</name>
    <name type="common">Redheaded pine sawfly</name>
    <dbReference type="NCBI Taxonomy" id="441921"/>
    <lineage>
        <taxon>Eukaryota</taxon>
        <taxon>Metazoa</taxon>
        <taxon>Ecdysozoa</taxon>
        <taxon>Arthropoda</taxon>
        <taxon>Hexapoda</taxon>
        <taxon>Insecta</taxon>
        <taxon>Pterygota</taxon>
        <taxon>Neoptera</taxon>
        <taxon>Endopterygota</taxon>
        <taxon>Hymenoptera</taxon>
        <taxon>Tenthredinoidea</taxon>
        <taxon>Diprionidae</taxon>
        <taxon>Diprioninae</taxon>
        <taxon>Neodiprion</taxon>
    </lineage>
</organism>
<dbReference type="InterPro" id="IPR036865">
    <property type="entry name" value="CRAL-TRIO_dom_sf"/>
</dbReference>
<dbReference type="CDD" id="cd00170">
    <property type="entry name" value="SEC14"/>
    <property type="match status" value="1"/>
</dbReference>
<reference evidence="3 4" key="1">
    <citation type="submission" date="2025-05" db="UniProtKB">
        <authorList>
            <consortium name="RefSeq"/>
        </authorList>
    </citation>
    <scope>IDENTIFICATION</scope>
    <source>
        <tissue evidence="3 4">Thorax and Abdomen</tissue>
    </source>
</reference>
<dbReference type="GeneID" id="107216984"/>
<dbReference type="InterPro" id="IPR001251">
    <property type="entry name" value="CRAL-TRIO_dom"/>
</dbReference>
<keyword evidence="2" id="KW-1185">Reference proteome</keyword>
<dbReference type="PANTHER" id="PTHR10174:SF216">
    <property type="entry name" value="CRAL-TRIO DOMAIN-CONTAINING PROTEIN-RELATED"/>
    <property type="match status" value="1"/>
</dbReference>
<dbReference type="KEGG" id="nlo:107216984"/>
<dbReference type="GO" id="GO:0016020">
    <property type="term" value="C:membrane"/>
    <property type="evidence" value="ECO:0007669"/>
    <property type="project" value="TreeGrafter"/>
</dbReference>
<dbReference type="OrthoDB" id="6682367at2759"/>
<evidence type="ECO:0000313" key="3">
    <source>
        <dbReference type="RefSeq" id="XP_015509813.2"/>
    </source>
</evidence>
<dbReference type="Proteomes" id="UP000829291">
    <property type="component" value="Chromosome 5"/>
</dbReference>
<dbReference type="RefSeq" id="XP_015509813.2">
    <property type="nucleotide sequence ID" value="XM_015654327.2"/>
</dbReference>
<proteinExistence type="predicted"/>